<dbReference type="GO" id="GO:0051082">
    <property type="term" value="F:unfolded protein binding"/>
    <property type="evidence" value="ECO:0007669"/>
    <property type="project" value="TreeGrafter"/>
</dbReference>
<evidence type="ECO:0000313" key="4">
    <source>
        <dbReference type="Proteomes" id="UP000275078"/>
    </source>
</evidence>
<dbReference type="InterPro" id="IPR013857">
    <property type="entry name" value="NADH-UbQ_OxRdtase-assoc_prot30"/>
</dbReference>
<reference evidence="3 4" key="1">
    <citation type="journal article" date="2018" name="Nat. Ecol. Evol.">
        <title>Pezizomycetes genomes reveal the molecular basis of ectomycorrhizal truffle lifestyle.</title>
        <authorList>
            <person name="Murat C."/>
            <person name="Payen T."/>
            <person name="Noel B."/>
            <person name="Kuo A."/>
            <person name="Morin E."/>
            <person name="Chen J."/>
            <person name="Kohler A."/>
            <person name="Krizsan K."/>
            <person name="Balestrini R."/>
            <person name="Da Silva C."/>
            <person name="Montanini B."/>
            <person name="Hainaut M."/>
            <person name="Levati E."/>
            <person name="Barry K.W."/>
            <person name="Belfiori B."/>
            <person name="Cichocki N."/>
            <person name="Clum A."/>
            <person name="Dockter R.B."/>
            <person name="Fauchery L."/>
            <person name="Guy J."/>
            <person name="Iotti M."/>
            <person name="Le Tacon F."/>
            <person name="Lindquist E.A."/>
            <person name="Lipzen A."/>
            <person name="Malagnac F."/>
            <person name="Mello A."/>
            <person name="Molinier V."/>
            <person name="Miyauchi S."/>
            <person name="Poulain J."/>
            <person name="Riccioni C."/>
            <person name="Rubini A."/>
            <person name="Sitrit Y."/>
            <person name="Splivallo R."/>
            <person name="Traeger S."/>
            <person name="Wang M."/>
            <person name="Zifcakova L."/>
            <person name="Wipf D."/>
            <person name="Zambonelli A."/>
            <person name="Paolocci F."/>
            <person name="Nowrousian M."/>
            <person name="Ottonello S."/>
            <person name="Baldrian P."/>
            <person name="Spatafora J.W."/>
            <person name="Henrissat B."/>
            <person name="Nagy L.G."/>
            <person name="Aury J.M."/>
            <person name="Wincker P."/>
            <person name="Grigoriev I.V."/>
            <person name="Bonfante P."/>
            <person name="Martin F.M."/>
        </authorList>
    </citation>
    <scope>NUCLEOTIDE SEQUENCE [LARGE SCALE GENOMIC DNA]</scope>
    <source>
        <strain evidence="3 4">RN42</strain>
    </source>
</reference>
<gene>
    <name evidence="3" type="ORF">BJ508DRAFT_412579</name>
</gene>
<dbReference type="STRING" id="1160509.A0A3N4IEC9"/>
<dbReference type="AlphaFoldDB" id="A0A3N4IEC9"/>
<keyword evidence="4" id="KW-1185">Reference proteome</keyword>
<dbReference type="InterPro" id="IPR039131">
    <property type="entry name" value="NDUFAF1"/>
</dbReference>
<evidence type="ECO:0000313" key="3">
    <source>
        <dbReference type="EMBL" id="RPA84502.1"/>
    </source>
</evidence>
<name>A0A3N4IEC9_ASCIM</name>
<comment type="similarity">
    <text evidence="1">Belongs to the CIA30 family.</text>
</comment>
<feature type="domain" description="NADH:ubiquinone oxidoreductase intermediate-associated protein 30" evidence="2">
    <location>
        <begin position="16"/>
        <end position="201"/>
    </location>
</feature>
<dbReference type="OrthoDB" id="426386at2759"/>
<dbReference type="InterPro" id="IPR008979">
    <property type="entry name" value="Galactose-bd-like_sf"/>
</dbReference>
<dbReference type="Proteomes" id="UP000275078">
    <property type="component" value="Unassembled WGS sequence"/>
</dbReference>
<proteinExistence type="inferred from homology"/>
<dbReference type="PANTHER" id="PTHR13194">
    <property type="entry name" value="COMPLEX I INTERMEDIATE-ASSOCIATED PROTEIN 30"/>
    <property type="match status" value="1"/>
</dbReference>
<accession>A0A3N4IEC9</accession>
<dbReference type="Pfam" id="PF08547">
    <property type="entry name" value="CIA30"/>
    <property type="match status" value="1"/>
</dbReference>
<organism evidence="3 4">
    <name type="scientific">Ascobolus immersus RN42</name>
    <dbReference type="NCBI Taxonomy" id="1160509"/>
    <lineage>
        <taxon>Eukaryota</taxon>
        <taxon>Fungi</taxon>
        <taxon>Dikarya</taxon>
        <taxon>Ascomycota</taxon>
        <taxon>Pezizomycotina</taxon>
        <taxon>Pezizomycetes</taxon>
        <taxon>Pezizales</taxon>
        <taxon>Ascobolaceae</taxon>
        <taxon>Ascobolus</taxon>
    </lineage>
</organism>
<evidence type="ECO:0000256" key="1">
    <source>
        <dbReference type="ARBA" id="ARBA00007884"/>
    </source>
</evidence>
<evidence type="ECO:0000259" key="2">
    <source>
        <dbReference type="Pfam" id="PF08547"/>
    </source>
</evidence>
<dbReference type="GO" id="GO:0010257">
    <property type="term" value="P:NADH dehydrogenase complex assembly"/>
    <property type="evidence" value="ECO:0007669"/>
    <property type="project" value="TreeGrafter"/>
</dbReference>
<dbReference type="EMBL" id="ML119658">
    <property type="protein sequence ID" value="RPA84502.1"/>
    <property type="molecule type" value="Genomic_DNA"/>
</dbReference>
<sequence>MKITKLVSVFFPFIASDWTDQSDFVRGGVSFSKIDIAKGGRTATFSGELNTTILDAGFSSQRLTGTRTFDWSKFKGVRFEYETPDCNLLPPVFTLIIKDRLQQGDDGVPGVTPGFTPDPTLPPGPDTLDFEYNFKPECNPHRPRKTYSVTPSFKDFDAWYRGTLTEGTLNLKTVRRFQVMVRSFEELQKERLQDGKWKLKVNRIQLWK</sequence>
<protein>
    <recommendedName>
        <fullName evidence="2">NADH:ubiquinone oxidoreductase intermediate-associated protein 30 domain-containing protein</fullName>
    </recommendedName>
</protein>
<dbReference type="PANTHER" id="PTHR13194:SF19">
    <property type="entry name" value="NAD(P)-BINDING ROSSMANN-FOLD SUPERFAMILY PROTEIN"/>
    <property type="match status" value="1"/>
</dbReference>
<dbReference type="SUPFAM" id="SSF49785">
    <property type="entry name" value="Galactose-binding domain-like"/>
    <property type="match status" value="1"/>
</dbReference>